<proteinExistence type="predicted"/>
<dbReference type="GO" id="GO:0016853">
    <property type="term" value="F:isomerase activity"/>
    <property type="evidence" value="ECO:0007669"/>
    <property type="project" value="UniProtKB-KW"/>
</dbReference>
<dbReference type="GO" id="GO:0005737">
    <property type="term" value="C:cytoplasm"/>
    <property type="evidence" value="ECO:0007669"/>
    <property type="project" value="TreeGrafter"/>
</dbReference>
<dbReference type="InterPro" id="IPR003719">
    <property type="entry name" value="Phenazine_PhzF-like"/>
</dbReference>
<dbReference type="PANTHER" id="PTHR13774:SF32">
    <property type="entry name" value="ANTISENSE-ENHANCING SEQUENCE 1"/>
    <property type="match status" value="1"/>
</dbReference>
<dbReference type="Pfam" id="PF02567">
    <property type="entry name" value="PhzC-PhzF"/>
    <property type="match status" value="1"/>
</dbReference>
<keyword evidence="2" id="KW-0413">Isomerase</keyword>
<sequence length="278" mass="30141">MPTFKQVDVFTSQKYRGNPVAVFFNAEEIPDSEKSLMSAWTNLSEATFVQKPTHPEADYKVQIFALQKELPFAGHPTIGTCHALLEAGLIEPKNGKIVQECGAGLVTLSVSEAEEVEISFVLPYAKPIGGQEQYLEELSCALGGFRLLGAFGYDVGPLWYVVELENAEVVIGLTPDFAALSALSEKMGITGFQVLGRHAEQHTFETRTFAPLVGIKEDPVCGSGSGATGAYLRDKKGFNGVVYLRQGTVLNREGRIKVTCDKEISVRGSAVTVINGEY</sequence>
<name>A0AA91Q0R3_CLALS</name>
<feature type="active site" evidence="1">
    <location>
        <position position="45"/>
    </location>
</feature>
<evidence type="ECO:0000313" key="3">
    <source>
        <dbReference type="Proteomes" id="UP000195602"/>
    </source>
</evidence>
<protein>
    <submittedName>
        <fullName evidence="2">Isomerase</fullName>
    </submittedName>
</protein>
<dbReference type="AlphaFoldDB" id="A0AA91Q0R3"/>
<dbReference type="PANTHER" id="PTHR13774">
    <property type="entry name" value="PHENAZINE BIOSYNTHESIS PROTEIN"/>
    <property type="match status" value="1"/>
</dbReference>
<evidence type="ECO:0000313" key="2">
    <source>
        <dbReference type="EMBL" id="OVF08992.1"/>
    </source>
</evidence>
<dbReference type="NCBIfam" id="TIGR00654">
    <property type="entry name" value="PhzF_family"/>
    <property type="match status" value="1"/>
</dbReference>
<reference evidence="2 3" key="1">
    <citation type="submission" date="2017-04" db="EMBL/GenBank/DDBJ databases">
        <title>Draft genome of the yeast Clavispora lusitaniae type strain CBS 6936.</title>
        <authorList>
            <person name="Durrens P."/>
            <person name="Klopp C."/>
            <person name="Biteau N."/>
            <person name="Fitton-Ouhabi V."/>
            <person name="Dementhon K."/>
            <person name="Accoceberry I."/>
            <person name="Sherman D.J."/>
            <person name="Noel T."/>
        </authorList>
    </citation>
    <scope>NUCLEOTIDE SEQUENCE [LARGE SCALE GENOMIC DNA]</scope>
    <source>
        <strain evidence="2 3">CBS 6936</strain>
    </source>
</reference>
<evidence type="ECO:0000256" key="1">
    <source>
        <dbReference type="PIRSR" id="PIRSR016184-1"/>
    </source>
</evidence>
<accession>A0AA91Q0R3</accession>
<dbReference type="PIRSF" id="PIRSF016184">
    <property type="entry name" value="PhzC_PhzF"/>
    <property type="match status" value="1"/>
</dbReference>
<dbReference type="Proteomes" id="UP000195602">
    <property type="component" value="Unassembled WGS sequence"/>
</dbReference>
<comment type="caution">
    <text evidence="2">The sequence shown here is derived from an EMBL/GenBank/DDBJ whole genome shotgun (WGS) entry which is preliminary data.</text>
</comment>
<dbReference type="EMBL" id="LYUB02000006">
    <property type="protein sequence ID" value="OVF08992.1"/>
    <property type="molecule type" value="Genomic_DNA"/>
</dbReference>
<dbReference type="SUPFAM" id="SSF54506">
    <property type="entry name" value="Diaminopimelate epimerase-like"/>
    <property type="match status" value="1"/>
</dbReference>
<dbReference type="Gene3D" id="3.10.310.10">
    <property type="entry name" value="Diaminopimelate Epimerase, Chain A, domain 1"/>
    <property type="match status" value="2"/>
</dbReference>
<organism evidence="2 3">
    <name type="scientific">Clavispora lusitaniae</name>
    <name type="common">Candida lusitaniae</name>
    <dbReference type="NCBI Taxonomy" id="36911"/>
    <lineage>
        <taxon>Eukaryota</taxon>
        <taxon>Fungi</taxon>
        <taxon>Dikarya</taxon>
        <taxon>Ascomycota</taxon>
        <taxon>Saccharomycotina</taxon>
        <taxon>Pichiomycetes</taxon>
        <taxon>Metschnikowiaceae</taxon>
        <taxon>Clavispora</taxon>
    </lineage>
</organism>
<dbReference type="KEGG" id="clus:A9F13_06g01221"/>
<gene>
    <name evidence="2" type="ORF">A9F13_06g01221</name>
</gene>